<dbReference type="Proteomes" id="UP000824073">
    <property type="component" value="Unassembled WGS sequence"/>
</dbReference>
<dbReference type="EMBL" id="DVMR01000060">
    <property type="protein sequence ID" value="HIU44221.1"/>
    <property type="molecule type" value="Genomic_DNA"/>
</dbReference>
<sequence>MAKIAIKSTAEKIGLLEKLGFGAFAMALDVCTNFVSTFLLFFLTDVLGITPGLAGSASLIGTVWDGVNDPLVGFISTNRRFKNGEVARPYALWFAVPTAVMFVLTFTVMDIPAHFVFAYFITVYLLYDLCRTFNMIPSGSMTTLAARGVNERISLNVFVSGGSGIGVILATLGCWPLINTLSGVSEDGRLINPRYGFFWGAVIVGCILIFGSLLHYFTTRERILPEAGSEQKVSLKEAIVLLFGCREWVENTLFALFYNFSIAFVTSTIVYYATYVLGDSGAVTLIMAAYILATMVALPFVSMIHKKIGRKKTMILSAALLMLSKVYFVFSPASMAAAVVNGLLVGIGVAFSINAINTNRAEIADIIGWRKGKRIENMISAINSTVSKVGLALCSFAIGMTLEINGYSSELAVQSQGTISAIEAFMGIVPMLTAALMLVVALRVRIEDSVRIMNREKEGK</sequence>
<keyword evidence="1" id="KW-0812">Transmembrane</keyword>
<dbReference type="Gene3D" id="1.20.1250.20">
    <property type="entry name" value="MFS general substrate transporter like domains"/>
    <property type="match status" value="1"/>
</dbReference>
<feature type="transmembrane region" description="Helical" evidence="1">
    <location>
        <begin position="115"/>
        <end position="134"/>
    </location>
</feature>
<feature type="transmembrane region" description="Helical" evidence="1">
    <location>
        <begin position="49"/>
        <end position="68"/>
    </location>
</feature>
<keyword evidence="1" id="KW-1133">Transmembrane helix</keyword>
<dbReference type="GO" id="GO:0006814">
    <property type="term" value="P:sodium ion transport"/>
    <property type="evidence" value="ECO:0007669"/>
    <property type="project" value="InterPro"/>
</dbReference>
<name>A0A9D1IX06_9CLOT</name>
<protein>
    <submittedName>
        <fullName evidence="2">MFS transporter</fullName>
    </submittedName>
</protein>
<dbReference type="GO" id="GO:0015293">
    <property type="term" value="F:symporter activity"/>
    <property type="evidence" value="ECO:0007669"/>
    <property type="project" value="InterPro"/>
</dbReference>
<dbReference type="InterPro" id="IPR001927">
    <property type="entry name" value="Na/Gal_symport"/>
</dbReference>
<evidence type="ECO:0000313" key="2">
    <source>
        <dbReference type="EMBL" id="HIU44221.1"/>
    </source>
</evidence>
<feature type="transmembrane region" description="Helical" evidence="1">
    <location>
        <begin position="336"/>
        <end position="357"/>
    </location>
</feature>
<dbReference type="SUPFAM" id="SSF103473">
    <property type="entry name" value="MFS general substrate transporter"/>
    <property type="match status" value="1"/>
</dbReference>
<feature type="transmembrane region" description="Helical" evidence="1">
    <location>
        <begin position="422"/>
        <end position="444"/>
    </location>
</feature>
<proteinExistence type="predicted"/>
<dbReference type="PANTHER" id="PTHR11328:SF24">
    <property type="entry name" value="MAJOR FACILITATOR SUPERFAMILY (MFS) PROFILE DOMAIN-CONTAINING PROTEIN"/>
    <property type="match status" value="1"/>
</dbReference>
<feature type="transmembrane region" description="Helical" evidence="1">
    <location>
        <begin position="155"/>
        <end position="178"/>
    </location>
</feature>
<feature type="transmembrane region" description="Helical" evidence="1">
    <location>
        <begin position="21"/>
        <end position="43"/>
    </location>
</feature>
<evidence type="ECO:0000313" key="3">
    <source>
        <dbReference type="Proteomes" id="UP000824073"/>
    </source>
</evidence>
<dbReference type="GO" id="GO:0005886">
    <property type="term" value="C:plasma membrane"/>
    <property type="evidence" value="ECO:0007669"/>
    <property type="project" value="TreeGrafter"/>
</dbReference>
<reference evidence="2" key="1">
    <citation type="submission" date="2020-10" db="EMBL/GenBank/DDBJ databases">
        <authorList>
            <person name="Gilroy R."/>
        </authorList>
    </citation>
    <scope>NUCLEOTIDE SEQUENCE</scope>
    <source>
        <strain evidence="2">CHK191-8634</strain>
    </source>
</reference>
<feature type="transmembrane region" description="Helical" evidence="1">
    <location>
        <begin position="198"/>
        <end position="217"/>
    </location>
</feature>
<feature type="transmembrane region" description="Helical" evidence="1">
    <location>
        <begin position="378"/>
        <end position="402"/>
    </location>
</feature>
<evidence type="ECO:0000256" key="1">
    <source>
        <dbReference type="SAM" id="Phobius"/>
    </source>
</evidence>
<feature type="transmembrane region" description="Helical" evidence="1">
    <location>
        <begin position="313"/>
        <end position="330"/>
    </location>
</feature>
<gene>
    <name evidence="2" type="ORF">IAB67_08005</name>
</gene>
<accession>A0A9D1IX06</accession>
<dbReference type="InterPro" id="IPR036259">
    <property type="entry name" value="MFS_trans_sf"/>
</dbReference>
<feature type="transmembrane region" description="Helical" evidence="1">
    <location>
        <begin position="256"/>
        <end position="275"/>
    </location>
</feature>
<dbReference type="Pfam" id="PF13347">
    <property type="entry name" value="MFS_2"/>
    <property type="match status" value="1"/>
</dbReference>
<comment type="caution">
    <text evidence="2">The sequence shown here is derived from an EMBL/GenBank/DDBJ whole genome shotgun (WGS) entry which is preliminary data.</text>
</comment>
<feature type="transmembrane region" description="Helical" evidence="1">
    <location>
        <begin position="89"/>
        <end position="109"/>
    </location>
</feature>
<dbReference type="InterPro" id="IPR039672">
    <property type="entry name" value="MFS_2"/>
</dbReference>
<organism evidence="2 3">
    <name type="scientific">Candidatus Ventrousia excrementavium</name>
    <dbReference type="NCBI Taxonomy" id="2840961"/>
    <lineage>
        <taxon>Bacteria</taxon>
        <taxon>Bacillati</taxon>
        <taxon>Bacillota</taxon>
        <taxon>Clostridia</taxon>
        <taxon>Eubacteriales</taxon>
        <taxon>Clostridiaceae</taxon>
        <taxon>Clostridiaceae incertae sedis</taxon>
        <taxon>Candidatus Ventrousia</taxon>
    </lineage>
</organism>
<dbReference type="NCBIfam" id="TIGR00792">
    <property type="entry name" value="gph"/>
    <property type="match status" value="1"/>
</dbReference>
<feature type="transmembrane region" description="Helical" evidence="1">
    <location>
        <begin position="281"/>
        <end position="301"/>
    </location>
</feature>
<reference evidence="2" key="2">
    <citation type="journal article" date="2021" name="PeerJ">
        <title>Extensive microbial diversity within the chicken gut microbiome revealed by metagenomics and culture.</title>
        <authorList>
            <person name="Gilroy R."/>
            <person name="Ravi A."/>
            <person name="Getino M."/>
            <person name="Pursley I."/>
            <person name="Horton D.L."/>
            <person name="Alikhan N.F."/>
            <person name="Baker D."/>
            <person name="Gharbi K."/>
            <person name="Hall N."/>
            <person name="Watson M."/>
            <person name="Adriaenssens E.M."/>
            <person name="Foster-Nyarko E."/>
            <person name="Jarju S."/>
            <person name="Secka A."/>
            <person name="Antonio M."/>
            <person name="Oren A."/>
            <person name="Chaudhuri R.R."/>
            <person name="La Ragione R."/>
            <person name="Hildebrand F."/>
            <person name="Pallen M.J."/>
        </authorList>
    </citation>
    <scope>NUCLEOTIDE SEQUENCE</scope>
    <source>
        <strain evidence="2">CHK191-8634</strain>
    </source>
</reference>
<dbReference type="AlphaFoldDB" id="A0A9D1IX06"/>
<dbReference type="GO" id="GO:0008643">
    <property type="term" value="P:carbohydrate transport"/>
    <property type="evidence" value="ECO:0007669"/>
    <property type="project" value="InterPro"/>
</dbReference>
<keyword evidence="1" id="KW-0472">Membrane</keyword>
<dbReference type="PANTHER" id="PTHR11328">
    <property type="entry name" value="MAJOR FACILITATOR SUPERFAMILY DOMAIN-CONTAINING PROTEIN"/>
    <property type="match status" value="1"/>
</dbReference>